<evidence type="ECO:0000259" key="9">
    <source>
        <dbReference type="PROSITE" id="PS50885"/>
    </source>
</evidence>
<dbReference type="PANTHER" id="PTHR43081">
    <property type="entry name" value="ADENYLATE CYCLASE, TERMINAL-DIFFERENTIATION SPECIFIC-RELATED"/>
    <property type="match status" value="1"/>
</dbReference>
<dbReference type="Proteomes" id="UP000070258">
    <property type="component" value="Unassembled WGS sequence"/>
</dbReference>
<evidence type="ECO:0000313" key="10">
    <source>
        <dbReference type="EMBL" id="KXP00018.1"/>
    </source>
</evidence>
<dbReference type="SUPFAM" id="SSF55073">
    <property type="entry name" value="Nucleotide cyclase"/>
    <property type="match status" value="1"/>
</dbReference>
<keyword evidence="4 7" id="KW-0812">Transmembrane</keyword>
<dbReference type="PANTHER" id="PTHR43081:SF17">
    <property type="entry name" value="BLL5647 PROTEIN"/>
    <property type="match status" value="1"/>
</dbReference>
<reference evidence="12" key="2">
    <citation type="submission" date="2016-02" db="EMBL/GenBank/DDBJ databases">
        <authorList>
            <person name="Wen L."/>
            <person name="He K."/>
            <person name="Yang H."/>
        </authorList>
    </citation>
    <scope>NUCLEOTIDE SEQUENCE [LARGE SCALE GENOMIC DNA]</scope>
    <source>
        <strain evidence="12">JCM 15929</strain>
    </source>
</reference>
<feature type="transmembrane region" description="Helical" evidence="7">
    <location>
        <begin position="226"/>
        <end position="246"/>
    </location>
</feature>
<evidence type="ECO:0000313" key="11">
    <source>
        <dbReference type="EMBL" id="KXP10279.1"/>
    </source>
</evidence>
<keyword evidence="3" id="KW-1003">Cell membrane</keyword>
<sequence>MAAPKSRLSRALRLARWLAKTPWPIFALDILRSNILGAVFVFGFLRFALPVQQSVQLQEISGVNLLVFVTYLVAASLLGMLIGLQLVLPVLRWHRRSAPHDPEISRRALAIPGRMALLQAVLWLVGGAIFVVINFTSSHGIPIVIAMTVLLGAITTCALSYMQTERVLRPITVAALAQEPQGTAGLSVTTRILLSWVLGTATPIVGIIMVVVSQETGVIDPDARTVVNPVLLLSVVALGAGLLGTVRAAKSIGDPISDLFRAQRKVRGGDFTASVKIYDSSELGLLQAGFNDMVHDLAERQRMRDMFGRYVGEDVARQALEHGTHLGGEIQEVGVLFVDLVGSTKLAVTEEPAAVVDLLNDFFKVVVDLVDLHGGFVNKFQGDAALAIFGAPLPHPDAAGAALAAAREMRFQLSDVLGGTGFGIGVSAGQVVAGHIGARARFEYTVIGDPVNEAARITEIAKSEPSSLLAAGRAVEASTPAEQALWVLGEAIELRGRGQLTRLARPVED</sequence>
<evidence type="ECO:0000256" key="3">
    <source>
        <dbReference type="ARBA" id="ARBA00022475"/>
    </source>
</evidence>
<dbReference type="Gene3D" id="6.10.340.10">
    <property type="match status" value="1"/>
</dbReference>
<feature type="transmembrane region" description="Helical" evidence="7">
    <location>
        <begin position="193"/>
        <end position="214"/>
    </location>
</feature>
<dbReference type="SUPFAM" id="SSF158472">
    <property type="entry name" value="HAMP domain-like"/>
    <property type="match status" value="1"/>
</dbReference>
<reference evidence="11" key="1">
    <citation type="submission" date="2016-02" db="EMBL/GenBank/DDBJ databases">
        <authorList>
            <person name="Teng J.L."/>
            <person name="Yang Y."/>
            <person name="Huang Y."/>
            <person name="Guo F."/>
            <person name="Wei W."/>
            <person name="Chen J.H."/>
            <person name="Wong S.Y."/>
            <person name="Lau S.K."/>
            <person name="Woo P.C."/>
        </authorList>
    </citation>
    <scope>NUCLEOTIDE SEQUENCE</scope>
    <source>
        <strain evidence="11">JCM 15929</strain>
    </source>
</reference>
<evidence type="ECO:0000313" key="12">
    <source>
        <dbReference type="Proteomes" id="UP000070258"/>
    </source>
</evidence>
<name>A0A138AIT3_9ACTN</name>
<dbReference type="CDD" id="cd07302">
    <property type="entry name" value="CHD"/>
    <property type="match status" value="1"/>
</dbReference>
<evidence type="ECO:0000256" key="1">
    <source>
        <dbReference type="ARBA" id="ARBA00004651"/>
    </source>
</evidence>
<dbReference type="CDD" id="cd06225">
    <property type="entry name" value="HAMP"/>
    <property type="match status" value="1"/>
</dbReference>
<dbReference type="GO" id="GO:0004016">
    <property type="term" value="F:adenylate cyclase activity"/>
    <property type="evidence" value="ECO:0007669"/>
    <property type="project" value="UniProtKB-ARBA"/>
</dbReference>
<evidence type="ECO:0000256" key="2">
    <source>
        <dbReference type="ARBA" id="ARBA00005381"/>
    </source>
</evidence>
<accession>A0A138AIT3</accession>
<evidence type="ECO:0000256" key="7">
    <source>
        <dbReference type="SAM" id="Phobius"/>
    </source>
</evidence>
<dbReference type="EMBL" id="LSRE01000008">
    <property type="protein sequence ID" value="KXP00018.1"/>
    <property type="molecule type" value="Genomic_DNA"/>
</dbReference>
<dbReference type="InterPro" id="IPR001054">
    <property type="entry name" value="A/G_cyclase"/>
</dbReference>
<protein>
    <submittedName>
        <fullName evidence="11">Adenylyl cyclase</fullName>
    </submittedName>
</protein>
<evidence type="ECO:0000313" key="13">
    <source>
        <dbReference type="Proteomes" id="UP000070409"/>
    </source>
</evidence>
<dbReference type="STRING" id="239498.AXK60_07375"/>
<comment type="caution">
    <text evidence="11">The sequence shown here is derived from an EMBL/GenBank/DDBJ whole genome shotgun (WGS) entry which is preliminary data.</text>
</comment>
<dbReference type="Proteomes" id="UP000070409">
    <property type="component" value="Unassembled WGS sequence"/>
</dbReference>
<keyword evidence="13" id="KW-1185">Reference proteome</keyword>
<feature type="transmembrane region" description="Helical" evidence="7">
    <location>
        <begin position="116"/>
        <end position="135"/>
    </location>
</feature>
<dbReference type="Pfam" id="PF00211">
    <property type="entry name" value="Guanylate_cyc"/>
    <property type="match status" value="1"/>
</dbReference>
<dbReference type="PROSITE" id="PS50885">
    <property type="entry name" value="HAMP"/>
    <property type="match status" value="1"/>
</dbReference>
<dbReference type="SMART" id="SM00304">
    <property type="entry name" value="HAMP"/>
    <property type="match status" value="1"/>
</dbReference>
<dbReference type="RefSeq" id="WP_068571314.1">
    <property type="nucleotide sequence ID" value="NZ_LSRE01000008.1"/>
</dbReference>
<organism evidence="11 12">
    <name type="scientific">Tsukamurella pseudospumae</name>
    <dbReference type="NCBI Taxonomy" id="239498"/>
    <lineage>
        <taxon>Bacteria</taxon>
        <taxon>Bacillati</taxon>
        <taxon>Actinomycetota</taxon>
        <taxon>Actinomycetes</taxon>
        <taxon>Mycobacteriales</taxon>
        <taxon>Tsukamurellaceae</taxon>
        <taxon>Tsukamurella</taxon>
    </lineage>
</organism>
<dbReference type="SMART" id="SM00044">
    <property type="entry name" value="CYCc"/>
    <property type="match status" value="1"/>
</dbReference>
<comment type="similarity">
    <text evidence="2">Belongs to the adenylyl cyclase class-3 family.</text>
</comment>
<reference evidence="10 13" key="3">
    <citation type="submission" date="2016-02" db="EMBL/GenBank/DDBJ databases">
        <authorList>
            <person name="Teng J.L."/>
            <person name="Tang Y."/>
            <person name="Huang Y."/>
            <person name="Guo F."/>
            <person name="Wei W."/>
            <person name="Chen J.H."/>
            <person name="Wong S.Y."/>
            <person name="Lau S.K."/>
            <person name="Woo P.C."/>
        </authorList>
    </citation>
    <scope>NUCLEOTIDE SEQUENCE [LARGE SCALE GENOMIC DNA]</scope>
    <source>
        <strain evidence="10 13">JCM 13375</strain>
    </source>
</reference>
<dbReference type="GO" id="GO:0005886">
    <property type="term" value="C:plasma membrane"/>
    <property type="evidence" value="ECO:0007669"/>
    <property type="project" value="UniProtKB-SubCell"/>
</dbReference>
<dbReference type="InterPro" id="IPR050697">
    <property type="entry name" value="Adenylyl/Guanylyl_Cyclase_3/4"/>
</dbReference>
<feature type="domain" description="Guanylate cyclase" evidence="8">
    <location>
        <begin position="334"/>
        <end position="458"/>
    </location>
</feature>
<feature type="domain" description="HAMP" evidence="9">
    <location>
        <begin position="250"/>
        <end position="302"/>
    </location>
</feature>
<evidence type="ECO:0000259" key="8">
    <source>
        <dbReference type="PROSITE" id="PS50125"/>
    </source>
</evidence>
<dbReference type="AlphaFoldDB" id="A0A138AIT3"/>
<comment type="subcellular location">
    <subcellularLocation>
        <location evidence="1">Cell membrane</location>
        <topology evidence="1">Multi-pass membrane protein</topology>
    </subcellularLocation>
</comment>
<feature type="transmembrane region" description="Helical" evidence="7">
    <location>
        <begin position="65"/>
        <end position="88"/>
    </location>
</feature>
<dbReference type="PROSITE" id="PS50125">
    <property type="entry name" value="GUANYLATE_CYCLASE_2"/>
    <property type="match status" value="1"/>
</dbReference>
<keyword evidence="5 7" id="KW-1133">Transmembrane helix</keyword>
<feature type="transmembrane region" description="Helical" evidence="7">
    <location>
        <begin position="141"/>
        <end position="161"/>
    </location>
</feature>
<dbReference type="Pfam" id="PF00672">
    <property type="entry name" value="HAMP"/>
    <property type="match status" value="1"/>
</dbReference>
<dbReference type="GO" id="GO:0035556">
    <property type="term" value="P:intracellular signal transduction"/>
    <property type="evidence" value="ECO:0007669"/>
    <property type="project" value="InterPro"/>
</dbReference>
<evidence type="ECO:0000256" key="4">
    <source>
        <dbReference type="ARBA" id="ARBA00022692"/>
    </source>
</evidence>
<evidence type="ECO:0000256" key="5">
    <source>
        <dbReference type="ARBA" id="ARBA00022989"/>
    </source>
</evidence>
<proteinExistence type="inferred from homology"/>
<dbReference type="EMBL" id="LSRF01000033">
    <property type="protein sequence ID" value="KXP10279.1"/>
    <property type="molecule type" value="Genomic_DNA"/>
</dbReference>
<dbReference type="GO" id="GO:0006171">
    <property type="term" value="P:cAMP biosynthetic process"/>
    <property type="evidence" value="ECO:0007669"/>
    <property type="project" value="TreeGrafter"/>
</dbReference>
<gene>
    <name evidence="11" type="ORF">AXK60_07375</name>
    <name evidence="10" type="ORF">AXK61_15550</name>
</gene>
<dbReference type="InterPro" id="IPR003660">
    <property type="entry name" value="HAMP_dom"/>
</dbReference>
<dbReference type="InterPro" id="IPR029787">
    <property type="entry name" value="Nucleotide_cyclase"/>
</dbReference>
<dbReference type="Gene3D" id="3.30.70.1230">
    <property type="entry name" value="Nucleotide cyclase"/>
    <property type="match status" value="1"/>
</dbReference>
<feature type="transmembrane region" description="Helical" evidence="7">
    <location>
        <begin position="21"/>
        <end position="45"/>
    </location>
</feature>
<evidence type="ECO:0000256" key="6">
    <source>
        <dbReference type="ARBA" id="ARBA00023136"/>
    </source>
</evidence>
<keyword evidence="6 7" id="KW-0472">Membrane</keyword>